<protein>
    <submittedName>
        <fullName evidence="1">Uncharacterized protein</fullName>
    </submittedName>
</protein>
<dbReference type="EMBL" id="AP022870">
    <property type="protein sequence ID" value="BCB75694.1"/>
    <property type="molecule type" value="Genomic_DNA"/>
</dbReference>
<sequence>MLTGLLAWPRGSAGELRRATARFLVAAAAVVRQTIAALAGSAPAGSALPMARRGGLLAEASYTLYQVERHPSAEVDWPGALDAGHHAVGGADSLLRSSPPAEPLSCHRQLTGYADAVAGGYERLAAALRDPKPRCEPPPADPGGWPTDLGLDMYRLSDLRVWLDRLAEDLAQVGDQRR</sequence>
<name>A0A6F8XPD3_9ACTN</name>
<dbReference type="RefSeq" id="WP_173035611.1">
    <property type="nucleotide sequence ID" value="NZ_AP022870.1"/>
</dbReference>
<dbReference type="Proteomes" id="UP000502508">
    <property type="component" value="Chromosome"/>
</dbReference>
<evidence type="ECO:0000313" key="2">
    <source>
        <dbReference type="Proteomes" id="UP000502508"/>
    </source>
</evidence>
<reference evidence="1 2" key="2">
    <citation type="submission" date="2020-03" db="EMBL/GenBank/DDBJ databases">
        <authorList>
            <person name="Ichikawa N."/>
            <person name="Kimura A."/>
            <person name="Kitahashi Y."/>
            <person name="Uohara A."/>
        </authorList>
    </citation>
    <scope>NUCLEOTIDE SEQUENCE [LARGE SCALE GENOMIC DNA]</scope>
    <source>
        <strain evidence="1 2">NBRC 107702</strain>
    </source>
</reference>
<keyword evidence="2" id="KW-1185">Reference proteome</keyword>
<accession>A0A6F8XPD3</accession>
<dbReference type="KEGG" id="pfla:Pflav_021040"/>
<dbReference type="AlphaFoldDB" id="A0A6F8XPD3"/>
<reference evidence="1 2" key="1">
    <citation type="submission" date="2020-03" db="EMBL/GenBank/DDBJ databases">
        <title>Whole genome shotgun sequence of Phytohabitans flavus NBRC 107702.</title>
        <authorList>
            <person name="Komaki H."/>
            <person name="Tamura T."/>
        </authorList>
    </citation>
    <scope>NUCLEOTIDE SEQUENCE [LARGE SCALE GENOMIC DNA]</scope>
    <source>
        <strain evidence="1 2">NBRC 107702</strain>
    </source>
</reference>
<gene>
    <name evidence="1" type="ORF">Pflav_021040</name>
</gene>
<evidence type="ECO:0000313" key="1">
    <source>
        <dbReference type="EMBL" id="BCB75694.1"/>
    </source>
</evidence>
<proteinExistence type="predicted"/>
<organism evidence="1 2">
    <name type="scientific">Phytohabitans flavus</name>
    <dbReference type="NCBI Taxonomy" id="1076124"/>
    <lineage>
        <taxon>Bacteria</taxon>
        <taxon>Bacillati</taxon>
        <taxon>Actinomycetota</taxon>
        <taxon>Actinomycetes</taxon>
        <taxon>Micromonosporales</taxon>
        <taxon>Micromonosporaceae</taxon>
    </lineage>
</organism>